<feature type="region of interest" description="Disordered" evidence="1">
    <location>
        <begin position="476"/>
        <end position="505"/>
    </location>
</feature>
<dbReference type="OrthoDB" id="3801607at2759"/>
<protein>
    <submittedName>
        <fullName evidence="2">Uncharacterized protein</fullName>
    </submittedName>
</protein>
<dbReference type="EMBL" id="ML978237">
    <property type="protein sequence ID" value="KAF2026747.1"/>
    <property type="molecule type" value="Genomic_DNA"/>
</dbReference>
<dbReference type="Proteomes" id="UP000799777">
    <property type="component" value="Unassembled WGS sequence"/>
</dbReference>
<evidence type="ECO:0000256" key="1">
    <source>
        <dbReference type="SAM" id="MobiDB-lite"/>
    </source>
</evidence>
<feature type="compositionally biased region" description="Polar residues" evidence="1">
    <location>
        <begin position="57"/>
        <end position="76"/>
    </location>
</feature>
<evidence type="ECO:0000313" key="3">
    <source>
        <dbReference type="Proteomes" id="UP000799777"/>
    </source>
</evidence>
<comment type="caution">
    <text evidence="2">The sequence shown here is derived from an EMBL/GenBank/DDBJ whole genome shotgun (WGS) entry which is preliminary data.</text>
</comment>
<dbReference type="AlphaFoldDB" id="A0A9P4LJL7"/>
<accession>A0A9P4LJL7</accession>
<feature type="region of interest" description="Disordered" evidence="1">
    <location>
        <begin position="31"/>
        <end position="76"/>
    </location>
</feature>
<gene>
    <name evidence="2" type="ORF">EK21DRAFT_115478</name>
</gene>
<reference evidence="2" key="1">
    <citation type="journal article" date="2020" name="Stud. Mycol.">
        <title>101 Dothideomycetes genomes: a test case for predicting lifestyles and emergence of pathogens.</title>
        <authorList>
            <person name="Haridas S."/>
            <person name="Albert R."/>
            <person name="Binder M."/>
            <person name="Bloem J."/>
            <person name="Labutti K."/>
            <person name="Salamov A."/>
            <person name="Andreopoulos B."/>
            <person name="Baker S."/>
            <person name="Barry K."/>
            <person name="Bills G."/>
            <person name="Bluhm B."/>
            <person name="Cannon C."/>
            <person name="Castanera R."/>
            <person name="Culley D."/>
            <person name="Daum C."/>
            <person name="Ezra D."/>
            <person name="Gonzalez J."/>
            <person name="Henrissat B."/>
            <person name="Kuo A."/>
            <person name="Liang C."/>
            <person name="Lipzen A."/>
            <person name="Lutzoni F."/>
            <person name="Magnuson J."/>
            <person name="Mondo S."/>
            <person name="Nolan M."/>
            <person name="Ohm R."/>
            <person name="Pangilinan J."/>
            <person name="Park H.-J."/>
            <person name="Ramirez L."/>
            <person name="Alfaro M."/>
            <person name="Sun H."/>
            <person name="Tritt A."/>
            <person name="Yoshinaga Y."/>
            <person name="Zwiers L.-H."/>
            <person name="Turgeon B."/>
            <person name="Goodwin S."/>
            <person name="Spatafora J."/>
            <person name="Crous P."/>
            <person name="Grigoriev I."/>
        </authorList>
    </citation>
    <scope>NUCLEOTIDE SEQUENCE</scope>
    <source>
        <strain evidence="2">CBS 110217</strain>
    </source>
</reference>
<sequence>MVSKQQKYLRQQAISRAEKYKEEQAAKVVQTAGTNDIEGLQIPKNPRKPSLVVESAPNRQRTQNTAPRPNKVPAQQTNMPLLIEKKPLHKALAKKQKQRYVPILLSEYVDDATHLSPPRFRGRPRVQPSRADITGGVSREVVEDPGCPLDIASTVVDTTILRSSDATGTLAAESVAVERIPCDDLPGSVDKGHATNEVTPQPFFRGRAGAGSTFTFDSKTAFTTSASSQHMSDPPKSVVFVAPPSKHEGALQITNQDQVRTIFDATQSRASTKPQSSEDTCSTDCDIRTCAASTVSWTFSSLDTNEQCKSHPECSVAIHASGHLAADVLGCNVTKPTNSSLPISKHASHEAHFCHAARRIVSPRQYDAVFIKLLQWTREELEHPQSAALDFAAQQTLTEAEAQRMRTLALVIYQPPATSPACIDNQSIKLQCSDNSLISQRIFFADAGGHTRLVDLTQTLYEVNVTMDDGASDFDSVASPMKIEPRPTPYYEDNQSSSSEEDDVEDCDLDLDDFQHFGCMWITESPRHEGNSTPATTPSFSDDEDIIDPCLVFGTLEVVTSVGRAEHLSKVPSSGSLTEFLDEDAGTYCEDVESMSSTYAAENIVDQIKIDFDPIMEINSSAPIRNLQSQPHVDGLPVIKQAVSTASETYFRMDSTSTPQGGCLTTKASAALDASLFKAEVAGMSDIRLNGTFSSDWASELMRLVIGTESLFTFLDNLNTDKDGSVNLTTIVTTFLRLVDLEREKLGRRKLPVTCDALSVMASQIIPFTIFLGTTSLASFLSHFAFSADGKTTLDEVYRVFKLEQAEDSYIQTKAAKGIMGELSRSLGKLATF</sequence>
<keyword evidence="3" id="KW-1185">Reference proteome</keyword>
<proteinExistence type="predicted"/>
<organism evidence="2 3">
    <name type="scientific">Setomelanomma holmii</name>
    <dbReference type="NCBI Taxonomy" id="210430"/>
    <lineage>
        <taxon>Eukaryota</taxon>
        <taxon>Fungi</taxon>
        <taxon>Dikarya</taxon>
        <taxon>Ascomycota</taxon>
        <taxon>Pezizomycotina</taxon>
        <taxon>Dothideomycetes</taxon>
        <taxon>Pleosporomycetidae</taxon>
        <taxon>Pleosporales</taxon>
        <taxon>Pleosporineae</taxon>
        <taxon>Phaeosphaeriaceae</taxon>
        <taxon>Setomelanomma</taxon>
    </lineage>
</organism>
<name>A0A9P4LJL7_9PLEO</name>
<evidence type="ECO:0000313" key="2">
    <source>
        <dbReference type="EMBL" id="KAF2026747.1"/>
    </source>
</evidence>